<organism evidence="11 12">
    <name type="scientific">Boletus reticuloceps</name>
    <dbReference type="NCBI Taxonomy" id="495285"/>
    <lineage>
        <taxon>Eukaryota</taxon>
        <taxon>Fungi</taxon>
        <taxon>Dikarya</taxon>
        <taxon>Basidiomycota</taxon>
        <taxon>Agaricomycotina</taxon>
        <taxon>Agaricomycetes</taxon>
        <taxon>Agaricomycetidae</taxon>
        <taxon>Boletales</taxon>
        <taxon>Boletineae</taxon>
        <taxon>Boletaceae</taxon>
        <taxon>Boletoideae</taxon>
        <taxon>Boletus</taxon>
    </lineage>
</organism>
<dbReference type="Gene3D" id="2.102.20.10">
    <property type="entry name" value="Beta-galactosidase, domain 2"/>
    <property type="match status" value="1"/>
</dbReference>
<dbReference type="SUPFAM" id="SSF51011">
    <property type="entry name" value="Glycosyl hydrolase domain"/>
    <property type="match status" value="1"/>
</dbReference>
<dbReference type="InterPro" id="IPR037110">
    <property type="entry name" value="Betagal_dom2_sf"/>
</dbReference>
<dbReference type="InterPro" id="IPR036833">
    <property type="entry name" value="BetaGal_dom3_sf"/>
</dbReference>
<dbReference type="SUPFAM" id="SSF49785">
    <property type="entry name" value="Galactose-binding domain-like"/>
    <property type="match status" value="2"/>
</dbReference>
<dbReference type="GO" id="GO:0005975">
    <property type="term" value="P:carbohydrate metabolic process"/>
    <property type="evidence" value="ECO:0007669"/>
    <property type="project" value="InterPro"/>
</dbReference>
<name>A0A8I3AB26_9AGAM</name>
<evidence type="ECO:0000256" key="9">
    <source>
        <dbReference type="SAM" id="Phobius"/>
    </source>
</evidence>
<dbReference type="InterPro" id="IPR036188">
    <property type="entry name" value="FAD/NAD-bd_sf"/>
</dbReference>
<dbReference type="PANTHER" id="PTHR23421">
    <property type="entry name" value="BETA-GALACTOSIDASE RELATED"/>
    <property type="match status" value="1"/>
</dbReference>
<dbReference type="PRINTS" id="PR00742">
    <property type="entry name" value="GLHYDRLASE35"/>
</dbReference>
<dbReference type="Pfam" id="PF13364">
    <property type="entry name" value="BetaGal_ABD2"/>
    <property type="match status" value="2"/>
</dbReference>
<dbReference type="SMART" id="SM01029">
    <property type="entry name" value="BetaGal_dom2"/>
    <property type="match status" value="1"/>
</dbReference>
<comment type="catalytic activity">
    <reaction evidence="1">
        <text>Hydrolysis of terminal non-reducing beta-D-galactose residues in beta-D-galactosides.</text>
        <dbReference type="EC" id="3.2.1.23"/>
    </reaction>
</comment>
<dbReference type="SUPFAM" id="SSF117100">
    <property type="entry name" value="Beta-galactosidase LacA, domain 3"/>
    <property type="match status" value="1"/>
</dbReference>
<dbReference type="Pfam" id="PF01593">
    <property type="entry name" value="Amino_oxidase"/>
    <property type="match status" value="1"/>
</dbReference>
<dbReference type="Gene3D" id="2.60.120.260">
    <property type="entry name" value="Galactose-binding domain-like"/>
    <property type="match status" value="2"/>
</dbReference>
<evidence type="ECO:0000256" key="4">
    <source>
        <dbReference type="ARBA" id="ARBA00022729"/>
    </source>
</evidence>
<accession>A0A8I3AB26</accession>
<keyword evidence="5" id="KW-0378">Hydrolase</keyword>
<evidence type="ECO:0000256" key="7">
    <source>
        <dbReference type="ARBA" id="ARBA00023295"/>
    </source>
</evidence>
<dbReference type="EC" id="3.2.1.23" evidence="3"/>
<dbReference type="InterPro" id="IPR001944">
    <property type="entry name" value="Glycoside_Hdrlase_35"/>
</dbReference>
<sequence>MSESASWVQLKLTKKRVSSDTEDGLASAGVTNAKRKRAGLPWVLSVLVFSVLCVKFLLPLNPCTLWSASLAVTNRVGDVTVEKPVTTDLTGNGRTNDVLWDKYSLILKGQRVFIHSGEFHPFRLPVPGLWLDVLQKIKAAGFNAISVYTHMGLINPAPGVIDFNDYRALKPLYEAAKQTGIWIVLRPGPYINAETTAGGIAHWATSQVAGELRTNATDWKAAWQDYIQGVIAETVPYQISQGGPVIDNEYSQSPRSHAEYFVDLKTAFYNSNIVVPLTANDYGVERNWINGTGAVDIYGLDSYPQKFDCSNPTVWNPVVPTYYNYHESMSRPFLLAEFFQAGAFDAWGPTAPGYHHCRVLTGADFENVFNLNLWAANAKLINYYMLYGGTSWGGLPFPGVYTSYDYGSAISENRELTDKYPELKRQGLFLRSSPEFYKTDYIGDSTNGAVAVTSDSAFVTLLTNPDTSTSFFIARQNDSTSTATTDFKLKVTTSAGSFQIPRVVSSITLGGRQSKVIVVDYSFGSSKLLYSTAQVLYAGQIGNRDVLFLYGDPSQEHEIALRFTGVPRLQAQSASISYTLTNGVSTVAFLSGIEGLVTVWDSSEQLVLYSDTTTAGTFWSPEVSTDPSGDFANYWQYGTNTSVLIGGPYLVRNATISGSKLALRGDLYEGVRLIVIAPEGINAITWNGIPVSADFAAAAAITQQGGFSMRIYPSASATGIVAPQLTNWKYANSLPETEPDFSDADWTIANHTETNIPFKPYYGDGRVLYGCDYEYCENIVLWRGHFTSTEDTKSVNLSINGGEAFAASVWVNNVFLNISYGNSTNNRNILEETDETFYFPPGSLLYNQDNVITILQDNMGLNENGEDNVDKEKSPRGVRGFMLNTGGFGEWKVQGKVGGYSNYPDKVRGVLNEGGLYGERLGWHLPGYDTSSWETRDLSEGLPNATAGVGFFVTTFELNISEELDVPMSFTFDQSFQPYRAQLYVNGWMMGKRVANLGPQYKFPVQQGILNYNGINTVAVALWAMESTRVSPTLELTIDGSYEGGVGCIELNNPSWSAAGRSISWDINAQLSRYKNSAHEITFAMPSGAHFHQHSQSDMKVAVVGSGVSGLAATWLLNEHSDHEVHLFEADDRAGGHANTVGCRFGDEEVCVDTGFIVFNPTTYPNFLRFLSFYPDITILPTSMTFSVSRDNGFFEWAGNSLAGVFCQPSRLLDPSMWRLLYDILRFNACARELIVDKDNYLENCSVADYLAREQYSDTFRDDYLIPMTASVWSTPPDKCLLDFPIQTLVKFMSNHHLLQITGKPDWLTIKGGSKQYVHAILEKLPESQLHLSTPIASVGNAPDGSVQVTTADGRALNFDRVIMACHSDMTLALLKAGSGMTEEEEKILGRFAWSRNEAVLHNDVNLMPKSRIAWAAWNYLTFSSIGEERAYKANVNNVSVTYSMNILQHLSEGKYGPILVTLNPPAEPASGTVAARFQYDHPVLNTEALVSMKQINTIQGRRGILYAGAWLGYGFHEDGFTSGLHAVGNYINDVRLPFQIASVDRPVRPVLAARVFDLLEWSGARHVLGKILSFVLALVGRLVLVHDVGHGRGSR</sequence>
<dbReference type="InterPro" id="IPR031330">
    <property type="entry name" value="Gly_Hdrlase_35_cat"/>
</dbReference>
<dbReference type="Pfam" id="PF01301">
    <property type="entry name" value="Glyco_hydro_35"/>
    <property type="match status" value="1"/>
</dbReference>
<feature type="domain" description="Beta-galactosidase" evidence="10">
    <location>
        <begin position="438"/>
        <end position="606"/>
    </location>
</feature>
<dbReference type="GO" id="GO:0016491">
    <property type="term" value="F:oxidoreductase activity"/>
    <property type="evidence" value="ECO:0007669"/>
    <property type="project" value="InterPro"/>
</dbReference>
<evidence type="ECO:0000256" key="8">
    <source>
        <dbReference type="RuleBase" id="RU003679"/>
    </source>
</evidence>
<keyword evidence="9" id="KW-1133">Transmembrane helix</keyword>
<evidence type="ECO:0000313" key="11">
    <source>
        <dbReference type="EMBL" id="KAG6376908.1"/>
    </source>
</evidence>
<dbReference type="Gene3D" id="2.60.390.10">
    <property type="entry name" value="Beta-galactosidase, domain 3"/>
    <property type="match status" value="1"/>
</dbReference>
<comment type="caution">
    <text evidence="11">The sequence shown here is derived from an EMBL/GenBank/DDBJ whole genome shotgun (WGS) entry which is preliminary data.</text>
</comment>
<dbReference type="Proteomes" id="UP000683000">
    <property type="component" value="Unassembled WGS sequence"/>
</dbReference>
<dbReference type="Gene3D" id="3.50.50.60">
    <property type="entry name" value="FAD/NAD(P)-binding domain"/>
    <property type="match status" value="2"/>
</dbReference>
<reference evidence="11" key="1">
    <citation type="submission" date="2021-03" db="EMBL/GenBank/DDBJ databases">
        <title>Evolutionary innovations through gain and loss of genes in the ectomycorrhizal Boletales.</title>
        <authorList>
            <person name="Wu G."/>
            <person name="Miyauchi S."/>
            <person name="Morin E."/>
            <person name="Yang Z.-L."/>
            <person name="Xu J."/>
            <person name="Martin F.M."/>
        </authorList>
    </citation>
    <scope>NUCLEOTIDE SEQUENCE</scope>
    <source>
        <strain evidence="11">BR01</strain>
    </source>
</reference>
<evidence type="ECO:0000256" key="2">
    <source>
        <dbReference type="ARBA" id="ARBA00009809"/>
    </source>
</evidence>
<keyword evidence="9" id="KW-0472">Membrane</keyword>
<dbReference type="InterPro" id="IPR018954">
    <property type="entry name" value="Betagal_dom2"/>
</dbReference>
<dbReference type="InterPro" id="IPR025972">
    <property type="entry name" value="BetaGal_dom3"/>
</dbReference>
<keyword evidence="9" id="KW-0812">Transmembrane</keyword>
<dbReference type="GO" id="GO:0004565">
    <property type="term" value="F:beta-galactosidase activity"/>
    <property type="evidence" value="ECO:0007669"/>
    <property type="project" value="UniProtKB-EC"/>
</dbReference>
<dbReference type="SUPFAM" id="SSF51905">
    <property type="entry name" value="FAD/NAD(P)-binding domain"/>
    <property type="match status" value="1"/>
</dbReference>
<gene>
    <name evidence="11" type="ORF">JVT61DRAFT_939</name>
</gene>
<protein>
    <recommendedName>
        <fullName evidence="3">beta-galactosidase</fullName>
        <ecNumber evidence="3">3.2.1.23</ecNumber>
    </recommendedName>
</protein>
<evidence type="ECO:0000259" key="10">
    <source>
        <dbReference type="SMART" id="SM01029"/>
    </source>
</evidence>
<evidence type="ECO:0000256" key="6">
    <source>
        <dbReference type="ARBA" id="ARBA00023180"/>
    </source>
</evidence>
<keyword evidence="7" id="KW-0326">Glycosidase</keyword>
<keyword evidence="12" id="KW-1185">Reference proteome</keyword>
<evidence type="ECO:0000256" key="3">
    <source>
        <dbReference type="ARBA" id="ARBA00012756"/>
    </source>
</evidence>
<dbReference type="InterPro" id="IPR025300">
    <property type="entry name" value="BetaGal_jelly_roll_dom"/>
</dbReference>
<dbReference type="InterPro" id="IPR017853">
    <property type="entry name" value="GH"/>
</dbReference>
<dbReference type="OrthoDB" id="1657402at2759"/>
<feature type="transmembrane region" description="Helical" evidence="9">
    <location>
        <begin position="39"/>
        <end position="58"/>
    </location>
</feature>
<keyword evidence="4" id="KW-0732">Signal</keyword>
<proteinExistence type="inferred from homology"/>
<dbReference type="SUPFAM" id="SSF51445">
    <property type="entry name" value="(Trans)glycosidases"/>
    <property type="match status" value="1"/>
</dbReference>
<evidence type="ECO:0000256" key="5">
    <source>
        <dbReference type="ARBA" id="ARBA00022801"/>
    </source>
</evidence>
<dbReference type="EMBL" id="JAGFBS010000010">
    <property type="protein sequence ID" value="KAG6376908.1"/>
    <property type="molecule type" value="Genomic_DNA"/>
</dbReference>
<dbReference type="Pfam" id="PF10435">
    <property type="entry name" value="BetaGal_dom2"/>
    <property type="match status" value="1"/>
</dbReference>
<keyword evidence="6" id="KW-0325">Glycoprotein</keyword>
<evidence type="ECO:0000313" key="12">
    <source>
        <dbReference type="Proteomes" id="UP000683000"/>
    </source>
</evidence>
<comment type="similarity">
    <text evidence="2 8">Belongs to the glycosyl hydrolase 35 family.</text>
</comment>
<evidence type="ECO:0000256" key="1">
    <source>
        <dbReference type="ARBA" id="ARBA00001412"/>
    </source>
</evidence>
<dbReference type="InterPro" id="IPR008979">
    <property type="entry name" value="Galactose-bd-like_sf"/>
</dbReference>
<dbReference type="InterPro" id="IPR002937">
    <property type="entry name" value="Amino_oxidase"/>
</dbReference>
<dbReference type="Gene3D" id="3.20.20.80">
    <property type="entry name" value="Glycosidases"/>
    <property type="match status" value="1"/>
</dbReference>
<dbReference type="Pfam" id="PF13363">
    <property type="entry name" value="BetaGal_dom3"/>
    <property type="match status" value="1"/>
</dbReference>